<keyword evidence="3" id="KW-0804">Transcription</keyword>
<dbReference type="PANTHER" id="PTHR46796">
    <property type="entry name" value="HTH-TYPE TRANSCRIPTIONAL ACTIVATOR RHAS-RELATED"/>
    <property type="match status" value="1"/>
</dbReference>
<keyword evidence="1" id="KW-0805">Transcription regulation</keyword>
<dbReference type="InterPro" id="IPR018060">
    <property type="entry name" value="HTH_AraC"/>
</dbReference>
<evidence type="ECO:0000256" key="3">
    <source>
        <dbReference type="ARBA" id="ARBA00023163"/>
    </source>
</evidence>
<proteinExistence type="predicted"/>
<evidence type="ECO:0000256" key="1">
    <source>
        <dbReference type="ARBA" id="ARBA00023015"/>
    </source>
</evidence>
<keyword evidence="2" id="KW-0238">DNA-binding</keyword>
<dbReference type="SUPFAM" id="SSF46689">
    <property type="entry name" value="Homeodomain-like"/>
    <property type="match status" value="1"/>
</dbReference>
<dbReference type="EMBL" id="BAAANO010000002">
    <property type="protein sequence ID" value="GAA1997450.1"/>
    <property type="molecule type" value="Genomic_DNA"/>
</dbReference>
<protein>
    <submittedName>
        <fullName evidence="5">Helix-turn-helix domain-containing protein</fullName>
    </submittedName>
</protein>
<dbReference type="InterPro" id="IPR009057">
    <property type="entry name" value="Homeodomain-like_sf"/>
</dbReference>
<gene>
    <name evidence="5" type="ORF">GCM10009755_00640</name>
</gene>
<dbReference type="Pfam" id="PF12833">
    <property type="entry name" value="HTH_18"/>
    <property type="match status" value="1"/>
</dbReference>
<dbReference type="Proteomes" id="UP001500755">
    <property type="component" value="Unassembled WGS sequence"/>
</dbReference>
<keyword evidence="6" id="KW-1185">Reference proteome</keyword>
<evidence type="ECO:0000313" key="5">
    <source>
        <dbReference type="EMBL" id="GAA1997450.1"/>
    </source>
</evidence>
<comment type="caution">
    <text evidence="5">The sequence shown here is derived from an EMBL/GenBank/DDBJ whole genome shotgun (WGS) entry which is preliminary data.</text>
</comment>
<dbReference type="PROSITE" id="PS01124">
    <property type="entry name" value="HTH_ARAC_FAMILY_2"/>
    <property type="match status" value="1"/>
</dbReference>
<dbReference type="SMART" id="SM00342">
    <property type="entry name" value="HTH_ARAC"/>
    <property type="match status" value="1"/>
</dbReference>
<dbReference type="InterPro" id="IPR050204">
    <property type="entry name" value="AraC_XylS_family_regulators"/>
</dbReference>
<accession>A0ABN2T2X0</accession>
<name>A0ABN2T2X0_9MICO</name>
<organism evidence="5 6">
    <name type="scientific">Brevibacterium samyangense</name>
    <dbReference type="NCBI Taxonomy" id="366888"/>
    <lineage>
        <taxon>Bacteria</taxon>
        <taxon>Bacillati</taxon>
        <taxon>Actinomycetota</taxon>
        <taxon>Actinomycetes</taxon>
        <taxon>Micrococcales</taxon>
        <taxon>Brevibacteriaceae</taxon>
        <taxon>Brevibacterium</taxon>
    </lineage>
</organism>
<evidence type="ECO:0000259" key="4">
    <source>
        <dbReference type="PROSITE" id="PS01124"/>
    </source>
</evidence>
<sequence>MKIRDMYGPWSEPHRSTTLVNVSAFDDTRGILSPAEMRRHVDFRRFAAPAEFDGLLDFCWSVEWSFASEPAEQPRLPDGEATSPPERAPLFHRQRVVSRPAVNISVGVAPPPDVDVPGPHPLRAVVNGVTTKVQSRFLSGTGWNLAAKTTTGGFGAWVDRVGDLNDRVVPIHEVLGIEVESLPHRIAEIRAEVGSGAQSRSVMLSTCCSVLVDALGRALERADPRRVPIAREVSRIADIAEHDRSVRRVDELATIAGVTPRTLQRQFASFAGVSPTWVIRRYRLLDAAELARDGAEVDWSAVAAELGYADQSHLIREFTAAIGRSPAAYLRDQRAMRR</sequence>
<evidence type="ECO:0000256" key="2">
    <source>
        <dbReference type="ARBA" id="ARBA00023125"/>
    </source>
</evidence>
<reference evidence="5 6" key="1">
    <citation type="journal article" date="2019" name="Int. J. Syst. Evol. Microbiol.">
        <title>The Global Catalogue of Microorganisms (GCM) 10K type strain sequencing project: providing services to taxonomists for standard genome sequencing and annotation.</title>
        <authorList>
            <consortium name="The Broad Institute Genomics Platform"/>
            <consortium name="The Broad Institute Genome Sequencing Center for Infectious Disease"/>
            <person name="Wu L."/>
            <person name="Ma J."/>
        </authorList>
    </citation>
    <scope>NUCLEOTIDE SEQUENCE [LARGE SCALE GENOMIC DNA]</scope>
    <source>
        <strain evidence="5 6">JCM 14546</strain>
    </source>
</reference>
<dbReference type="Gene3D" id="1.10.10.60">
    <property type="entry name" value="Homeodomain-like"/>
    <property type="match status" value="1"/>
</dbReference>
<evidence type="ECO:0000313" key="6">
    <source>
        <dbReference type="Proteomes" id="UP001500755"/>
    </source>
</evidence>
<feature type="domain" description="HTH araC/xylS-type" evidence="4">
    <location>
        <begin position="230"/>
        <end position="332"/>
    </location>
</feature>